<comment type="similarity">
    <text evidence="3">Belongs to the KTI12 family.</text>
</comment>
<dbReference type="InterPro" id="IPR027417">
    <property type="entry name" value="P-loop_NTPase"/>
</dbReference>
<accession>A0ABN8PPF2</accession>
<keyword evidence="2" id="KW-0067">ATP-binding</keyword>
<dbReference type="InterPro" id="IPR013641">
    <property type="entry name" value="KTI12/PSTK"/>
</dbReference>
<evidence type="ECO:0000313" key="6">
    <source>
        <dbReference type="Proteomes" id="UP001159427"/>
    </source>
</evidence>
<evidence type="ECO:0000313" key="5">
    <source>
        <dbReference type="EMBL" id="CAH3146722.1"/>
    </source>
</evidence>
<dbReference type="EMBL" id="CALNXI010000917">
    <property type="protein sequence ID" value="CAH3146722.1"/>
    <property type="molecule type" value="Genomic_DNA"/>
</dbReference>
<evidence type="ECO:0000256" key="3">
    <source>
        <dbReference type="ARBA" id="ARBA00025768"/>
    </source>
</evidence>
<proteinExistence type="inferred from homology"/>
<dbReference type="Pfam" id="PF08433">
    <property type="entry name" value="KTI12"/>
    <property type="match status" value="1"/>
</dbReference>
<gene>
    <name evidence="5" type="ORF">PEVE_00044047</name>
</gene>
<evidence type="ECO:0000256" key="1">
    <source>
        <dbReference type="ARBA" id="ARBA00022741"/>
    </source>
</evidence>
<dbReference type="PANTHER" id="PTHR12435">
    <property type="match status" value="1"/>
</dbReference>
<sequence length="287" mass="32565">MPLVVMCGYPCSGKSKRAKELKNHFEVSRGKTVHLAGDESLNLERNAVYSVSANEKEARGLLKSAVERLISRDDIVILDSLNYIKGYRYELYCVAKAHKTTHCIVHCDTSKEKCREWNSTRENGYDEEILDALVMRFEAPESRNRWDSPLFVIQVGDDLPLDSIYDALINRIPPPPNQATQPQPLSATNFLYELDKITQEIVTVSIFFPATNRKLYSGGERKTKPNVFKKMANTQGLLGLPLYCHLLPFPSPSPSPPLPPTVFLWYFVMTCQTVPLCFLDHLSSTFF</sequence>
<evidence type="ECO:0000256" key="2">
    <source>
        <dbReference type="ARBA" id="ARBA00022840"/>
    </source>
</evidence>
<protein>
    <recommendedName>
        <fullName evidence="4">Protein KTI12 homolog</fullName>
    </recommendedName>
</protein>
<dbReference type="Proteomes" id="UP001159427">
    <property type="component" value="Unassembled WGS sequence"/>
</dbReference>
<name>A0ABN8PPF2_9CNID</name>
<keyword evidence="6" id="KW-1185">Reference proteome</keyword>
<keyword evidence="1" id="KW-0547">Nucleotide-binding</keyword>
<dbReference type="Gene3D" id="3.40.50.300">
    <property type="entry name" value="P-loop containing nucleotide triphosphate hydrolases"/>
    <property type="match status" value="1"/>
</dbReference>
<organism evidence="5 6">
    <name type="scientific">Porites evermanni</name>
    <dbReference type="NCBI Taxonomy" id="104178"/>
    <lineage>
        <taxon>Eukaryota</taxon>
        <taxon>Metazoa</taxon>
        <taxon>Cnidaria</taxon>
        <taxon>Anthozoa</taxon>
        <taxon>Hexacorallia</taxon>
        <taxon>Scleractinia</taxon>
        <taxon>Fungiina</taxon>
        <taxon>Poritidae</taxon>
        <taxon>Porites</taxon>
    </lineage>
</organism>
<reference evidence="5 6" key="1">
    <citation type="submission" date="2022-05" db="EMBL/GenBank/DDBJ databases">
        <authorList>
            <consortium name="Genoscope - CEA"/>
            <person name="William W."/>
        </authorList>
    </citation>
    <scope>NUCLEOTIDE SEQUENCE [LARGE SCALE GENOMIC DNA]</scope>
</reference>
<dbReference type="SUPFAM" id="SSF52540">
    <property type="entry name" value="P-loop containing nucleoside triphosphate hydrolases"/>
    <property type="match status" value="1"/>
</dbReference>
<evidence type="ECO:0000256" key="4">
    <source>
        <dbReference type="ARBA" id="ARBA00026170"/>
    </source>
</evidence>
<comment type="caution">
    <text evidence="5">The sequence shown here is derived from an EMBL/GenBank/DDBJ whole genome shotgun (WGS) entry which is preliminary data.</text>
</comment>